<proteinExistence type="predicted"/>
<evidence type="ECO:0000313" key="3">
    <source>
        <dbReference type="Proteomes" id="UP000593818"/>
    </source>
</evidence>
<evidence type="ECO:0000313" key="2">
    <source>
        <dbReference type="EMBL" id="QOV97608.1"/>
    </source>
</evidence>
<dbReference type="RefSeq" id="WP_193902394.1">
    <property type="nucleotide sequence ID" value="NZ_CP063450.1"/>
</dbReference>
<evidence type="ECO:0000256" key="1">
    <source>
        <dbReference type="SAM" id="MobiDB-lite"/>
    </source>
</evidence>
<dbReference type="Proteomes" id="UP000593818">
    <property type="component" value="Chromosome"/>
</dbReference>
<organism evidence="2 3">
    <name type="scientific">Rhodococcus pyridinivorans</name>
    <dbReference type="NCBI Taxonomy" id="103816"/>
    <lineage>
        <taxon>Bacteria</taxon>
        <taxon>Bacillati</taxon>
        <taxon>Actinomycetota</taxon>
        <taxon>Actinomycetes</taxon>
        <taxon>Mycobacteriales</taxon>
        <taxon>Nocardiaceae</taxon>
        <taxon>Rhodococcus</taxon>
    </lineage>
</organism>
<protein>
    <submittedName>
        <fullName evidence="2">Uncharacterized protein</fullName>
    </submittedName>
</protein>
<name>A0A7M2XIL5_9NOCA</name>
<accession>A0A7M2XIL5</accession>
<dbReference type="EMBL" id="CP063450">
    <property type="protein sequence ID" value="QOV97608.1"/>
    <property type="molecule type" value="Genomic_DNA"/>
</dbReference>
<sequence length="102" mass="10862">MARGGFSWTSRDAKAIMASPKVQKAVRKAAERGKAALGGSFGRAARIEPSRGYDGRPGYRIVVPPSPAVRNPLAAEFGTRRSRGANRLQAARNAANSRGGRR</sequence>
<dbReference type="AlphaFoldDB" id="A0A7M2XIL5"/>
<feature type="compositionally biased region" description="Low complexity" evidence="1">
    <location>
        <begin position="85"/>
        <end position="102"/>
    </location>
</feature>
<reference evidence="2 3" key="1">
    <citation type="submission" date="2020-10" db="EMBL/GenBank/DDBJ databases">
        <title>Whole genome sequence of oil-degrading bacteria Rhodococcus pyridinivorans strain 5Ap.</title>
        <authorList>
            <person name="Akhremchuk A.E."/>
            <person name="Valentovich L.N."/>
            <person name="Charniauskaya M.I."/>
            <person name="Bukliarevich H.A."/>
            <person name="Titok M.A."/>
        </authorList>
    </citation>
    <scope>NUCLEOTIDE SEQUENCE [LARGE SCALE GENOMIC DNA]</scope>
    <source>
        <strain evidence="2 3">5Ap</strain>
    </source>
</reference>
<keyword evidence="3" id="KW-1185">Reference proteome</keyword>
<gene>
    <name evidence="2" type="ORF">INP59_16930</name>
</gene>
<feature type="region of interest" description="Disordered" evidence="1">
    <location>
        <begin position="77"/>
        <end position="102"/>
    </location>
</feature>